<dbReference type="Pfam" id="PF13041">
    <property type="entry name" value="PPR_2"/>
    <property type="match status" value="2"/>
</dbReference>
<dbReference type="InterPro" id="IPR011990">
    <property type="entry name" value="TPR-like_helical_dom_sf"/>
</dbReference>
<evidence type="ECO:0000313" key="5">
    <source>
        <dbReference type="Proteomes" id="UP001497480"/>
    </source>
</evidence>
<organism evidence="4 5">
    <name type="scientific">Lupinus luteus</name>
    <name type="common">European yellow lupine</name>
    <dbReference type="NCBI Taxonomy" id="3873"/>
    <lineage>
        <taxon>Eukaryota</taxon>
        <taxon>Viridiplantae</taxon>
        <taxon>Streptophyta</taxon>
        <taxon>Embryophyta</taxon>
        <taxon>Tracheophyta</taxon>
        <taxon>Spermatophyta</taxon>
        <taxon>Magnoliopsida</taxon>
        <taxon>eudicotyledons</taxon>
        <taxon>Gunneridae</taxon>
        <taxon>Pentapetalae</taxon>
        <taxon>rosids</taxon>
        <taxon>fabids</taxon>
        <taxon>Fabales</taxon>
        <taxon>Fabaceae</taxon>
        <taxon>Papilionoideae</taxon>
        <taxon>50 kb inversion clade</taxon>
        <taxon>genistoids sensu lato</taxon>
        <taxon>core genistoids</taxon>
        <taxon>Genisteae</taxon>
        <taxon>Lupinus</taxon>
    </lineage>
</organism>
<gene>
    <name evidence="4" type="ORF">LLUT_LOCUS491</name>
</gene>
<keyword evidence="5" id="KW-1185">Reference proteome</keyword>
<dbReference type="Pfam" id="PF01535">
    <property type="entry name" value="PPR"/>
    <property type="match status" value="4"/>
</dbReference>
<dbReference type="Gene3D" id="1.25.40.10">
    <property type="entry name" value="Tetratricopeptide repeat domain"/>
    <property type="match status" value="3"/>
</dbReference>
<evidence type="ECO:0000256" key="1">
    <source>
        <dbReference type="ARBA" id="ARBA00007626"/>
    </source>
</evidence>
<dbReference type="InterPro" id="IPR002885">
    <property type="entry name" value="PPR_rpt"/>
</dbReference>
<accession>A0AAV1VRA6</accession>
<reference evidence="4 5" key="1">
    <citation type="submission" date="2024-03" db="EMBL/GenBank/DDBJ databases">
        <authorList>
            <person name="Martinez-Hernandez J."/>
        </authorList>
    </citation>
    <scope>NUCLEOTIDE SEQUENCE [LARGE SCALE GENOMIC DNA]</scope>
</reference>
<comment type="similarity">
    <text evidence="1">Belongs to the PPR family. P subfamily.</text>
</comment>
<proteinExistence type="inferred from homology"/>
<dbReference type="EMBL" id="CAXHTB010000001">
    <property type="protein sequence ID" value="CAL0299431.1"/>
    <property type="molecule type" value="Genomic_DNA"/>
</dbReference>
<dbReference type="Proteomes" id="UP001497480">
    <property type="component" value="Unassembled WGS sequence"/>
</dbReference>
<feature type="repeat" description="PPR" evidence="3">
    <location>
        <begin position="328"/>
        <end position="362"/>
    </location>
</feature>
<keyword evidence="2" id="KW-0677">Repeat</keyword>
<dbReference type="GO" id="GO:0007005">
    <property type="term" value="P:mitochondrion organization"/>
    <property type="evidence" value="ECO:0007669"/>
    <property type="project" value="TreeGrafter"/>
</dbReference>
<dbReference type="NCBIfam" id="TIGR00756">
    <property type="entry name" value="PPR"/>
    <property type="match status" value="5"/>
</dbReference>
<dbReference type="GO" id="GO:0003729">
    <property type="term" value="F:mRNA binding"/>
    <property type="evidence" value="ECO:0007669"/>
    <property type="project" value="TreeGrafter"/>
</dbReference>
<dbReference type="PANTHER" id="PTHR47934">
    <property type="entry name" value="PENTATRICOPEPTIDE REPEAT-CONTAINING PROTEIN PET309, MITOCHONDRIAL"/>
    <property type="match status" value="1"/>
</dbReference>
<dbReference type="AlphaFoldDB" id="A0AAV1VRA6"/>
<feature type="repeat" description="PPR" evidence="3">
    <location>
        <begin position="468"/>
        <end position="502"/>
    </location>
</feature>
<dbReference type="PANTHER" id="PTHR47934:SF8">
    <property type="entry name" value="PENTACOTRIPEPTIDE-REPEAT REGION OF PRORP DOMAIN-CONTAINING PROTEIN"/>
    <property type="match status" value="1"/>
</dbReference>
<feature type="repeat" description="PPR" evidence="3">
    <location>
        <begin position="433"/>
        <end position="467"/>
    </location>
</feature>
<evidence type="ECO:0000256" key="3">
    <source>
        <dbReference type="PROSITE-ProRule" id="PRU00708"/>
    </source>
</evidence>
<protein>
    <recommendedName>
        <fullName evidence="6">Pentatricopeptide repeat-containing protein</fullName>
    </recommendedName>
</protein>
<feature type="repeat" description="PPR" evidence="3">
    <location>
        <begin position="221"/>
        <end position="255"/>
    </location>
</feature>
<dbReference type="GO" id="GO:0006396">
    <property type="term" value="P:RNA processing"/>
    <property type="evidence" value="ECO:0007669"/>
    <property type="project" value="TreeGrafter"/>
</dbReference>
<evidence type="ECO:0000256" key="2">
    <source>
        <dbReference type="ARBA" id="ARBA00022737"/>
    </source>
</evidence>
<dbReference type="PROSITE" id="PS51375">
    <property type="entry name" value="PPR"/>
    <property type="match status" value="5"/>
</dbReference>
<dbReference type="GO" id="GO:0005739">
    <property type="term" value="C:mitochondrion"/>
    <property type="evidence" value="ECO:0007669"/>
    <property type="project" value="TreeGrafter"/>
</dbReference>
<comment type="caution">
    <text evidence="4">The sequence shown here is derived from an EMBL/GenBank/DDBJ whole genome shotgun (WGS) entry which is preliminary data.</text>
</comment>
<sequence>MGSKLFTSVIFSKPYFHYSHLIHTHLVSNDYDVSAVCNSFRKGWNWDIITKKFGSFKLSDSVVEQVLLEFRNPSDAKNALSFFHWSTKNTGFKHGTWSYCVVIHILVRARLVTDARALIESVLLKIKESSNSMRFSVVDSLLDGYKVYDSHPMVFDLLIQGYAKLRMVDIAFDTCRYVEECGFSVSLVSYNTLLHVVQKSDMCALVWDIYEHMIQKRIYPNVVTLRIMINALCKDGQLQKIVDTLEKIEGKRNSPSVIVNTSFILRVLERGDMEESMVLVLVKRLLQKNLVPDLVAYSLIVHAKIRLGNLDSAWEVYQEMVKRGFHENSFVYTSFIGAYCREGRIEESNGLMQEMEERGLKPFGQTFDHLIIGCANLERLEECLSFCEKMLRMGLIPSCLSFNKMVEKLGERGEVEQANAMLTVLLDKGFLPNDVTYSHLIEGYAKNDKIQEVLKLYYEMEYKSMSPGLSIFTSIIQSLCRCGKLEDGEKYLRIMKDRSLTPNVSIYMALIACYMQKGDSLRALHLRNEMASLEL</sequence>
<evidence type="ECO:0008006" key="6">
    <source>
        <dbReference type="Google" id="ProtNLM"/>
    </source>
</evidence>
<name>A0AAV1VRA6_LUPLU</name>
<dbReference type="InterPro" id="IPR051114">
    <property type="entry name" value="Mito_RNA_Proc_CCM1"/>
</dbReference>
<feature type="repeat" description="PPR" evidence="3">
    <location>
        <begin position="293"/>
        <end position="327"/>
    </location>
</feature>
<evidence type="ECO:0000313" key="4">
    <source>
        <dbReference type="EMBL" id="CAL0299431.1"/>
    </source>
</evidence>